<dbReference type="Proteomes" id="UP001183817">
    <property type="component" value="Unassembled WGS sequence"/>
</dbReference>
<gene>
    <name evidence="1" type="ORF">J2S64_001106</name>
</gene>
<sequence>MINLKQDSDGNVRMSRHYPESLTICVTFADGTQEEVSGRRMNEIYDAALAEFRLQNKMDAKGFKRSPKAIHRKNAVGFVPVKPGLNT</sequence>
<reference evidence="1 2" key="1">
    <citation type="submission" date="2023-07" db="EMBL/GenBank/DDBJ databases">
        <title>Sequencing the genomes of 1000 actinobacteria strains.</title>
        <authorList>
            <person name="Klenk H.-P."/>
        </authorList>
    </citation>
    <scope>NUCLEOTIDE SEQUENCE [LARGE SCALE GENOMIC DNA]</scope>
    <source>
        <strain evidence="1 2">DSM 20167</strain>
    </source>
</reference>
<keyword evidence="2" id="KW-1185">Reference proteome</keyword>
<organism evidence="1 2">
    <name type="scientific">Paeniglutamicibacter sulfureus</name>
    <dbReference type="NCBI Taxonomy" id="43666"/>
    <lineage>
        <taxon>Bacteria</taxon>
        <taxon>Bacillati</taxon>
        <taxon>Actinomycetota</taxon>
        <taxon>Actinomycetes</taxon>
        <taxon>Micrococcales</taxon>
        <taxon>Micrococcaceae</taxon>
        <taxon>Paeniglutamicibacter</taxon>
    </lineage>
</organism>
<dbReference type="EMBL" id="JAVDYI010000001">
    <property type="protein sequence ID" value="MDR7357415.1"/>
    <property type="molecule type" value="Genomic_DNA"/>
</dbReference>
<accession>A0ABU2BFN0</accession>
<comment type="caution">
    <text evidence="1">The sequence shown here is derived from an EMBL/GenBank/DDBJ whole genome shotgun (WGS) entry which is preliminary data.</text>
</comment>
<evidence type="ECO:0000313" key="2">
    <source>
        <dbReference type="Proteomes" id="UP001183817"/>
    </source>
</evidence>
<evidence type="ECO:0000313" key="1">
    <source>
        <dbReference type="EMBL" id="MDR7357415.1"/>
    </source>
</evidence>
<dbReference type="RefSeq" id="WP_264268154.1">
    <property type="nucleotide sequence ID" value="NZ_BAAAWO010000001.1"/>
</dbReference>
<name>A0ABU2BFN0_9MICC</name>
<protein>
    <submittedName>
        <fullName evidence="1">Uncharacterized protein</fullName>
    </submittedName>
</protein>
<proteinExistence type="predicted"/>